<evidence type="ECO:0000259" key="19">
    <source>
        <dbReference type="PROSITE" id="PS51843"/>
    </source>
</evidence>
<dbReference type="InterPro" id="IPR001628">
    <property type="entry name" value="Znf_hrmn_rcpt"/>
</dbReference>
<dbReference type="PANTHER" id="PTHR24082:SF507">
    <property type="entry name" value="BILE ACID RECEPTOR-RELATED"/>
    <property type="match status" value="1"/>
</dbReference>
<dbReference type="PRINTS" id="PR01283">
    <property type="entry name" value="ECDYSTEROIDR"/>
</dbReference>
<name>D4N3A3_TIGJA</name>
<evidence type="ECO:0000256" key="16">
    <source>
        <dbReference type="RuleBase" id="RU004334"/>
    </source>
</evidence>
<feature type="compositionally biased region" description="Low complexity" evidence="17">
    <location>
        <begin position="117"/>
        <end position="136"/>
    </location>
</feature>
<dbReference type="SUPFAM" id="SSF48508">
    <property type="entry name" value="Nuclear receptor ligand-binding domain"/>
    <property type="match status" value="1"/>
</dbReference>
<evidence type="ECO:0000256" key="10">
    <source>
        <dbReference type="ARBA" id="ARBA00023170"/>
    </source>
</evidence>
<dbReference type="FunFam" id="3.30.50.10:FF:000031">
    <property type="entry name" value="Ecdysone receptor A1"/>
    <property type="match status" value="1"/>
</dbReference>
<dbReference type="CDD" id="cd06938">
    <property type="entry name" value="NR_LBD_EcR"/>
    <property type="match status" value="1"/>
</dbReference>
<keyword evidence="6 16" id="KW-0862">Zinc</keyword>
<keyword evidence="8 16" id="KW-0238">DNA-binding</keyword>
<evidence type="ECO:0000256" key="6">
    <source>
        <dbReference type="ARBA" id="ARBA00022833"/>
    </source>
</evidence>
<dbReference type="InterPro" id="IPR001723">
    <property type="entry name" value="Nuclear_hrmn_rcpt"/>
</dbReference>
<feature type="domain" description="Nuclear receptor" evidence="18">
    <location>
        <begin position="161"/>
        <end position="236"/>
    </location>
</feature>
<evidence type="ECO:0000256" key="15">
    <source>
        <dbReference type="ARBA" id="ARBA00033286"/>
    </source>
</evidence>
<evidence type="ECO:0000256" key="2">
    <source>
        <dbReference type="ARBA" id="ARBA00008092"/>
    </source>
</evidence>
<dbReference type="GO" id="GO:0000122">
    <property type="term" value="P:negative regulation of transcription by RNA polymerase II"/>
    <property type="evidence" value="ECO:0007669"/>
    <property type="project" value="TreeGrafter"/>
</dbReference>
<dbReference type="InterPro" id="IPR013088">
    <property type="entry name" value="Znf_NHR/GATA"/>
</dbReference>
<keyword evidence="4 16" id="KW-0479">Metal-binding</keyword>
<dbReference type="AlphaFoldDB" id="D4N3A3"/>
<evidence type="ECO:0000256" key="3">
    <source>
        <dbReference type="ARBA" id="ARBA00022052"/>
    </source>
</evidence>
<dbReference type="SMR" id="D4N3A3"/>
<dbReference type="EMBL" id="GQ351503">
    <property type="protein sequence ID" value="ADD82902.1"/>
    <property type="molecule type" value="mRNA"/>
</dbReference>
<keyword evidence="11 16" id="KW-0539">Nucleus</keyword>
<evidence type="ECO:0000256" key="5">
    <source>
        <dbReference type="ARBA" id="ARBA00022771"/>
    </source>
</evidence>
<dbReference type="Gene3D" id="3.30.50.10">
    <property type="entry name" value="Erythroid Transcription Factor GATA-1, subunit A"/>
    <property type="match status" value="1"/>
</dbReference>
<dbReference type="PANTHER" id="PTHR24082">
    <property type="entry name" value="NUCLEAR HORMONE RECEPTOR"/>
    <property type="match status" value="1"/>
</dbReference>
<dbReference type="GO" id="GO:0030154">
    <property type="term" value="P:cell differentiation"/>
    <property type="evidence" value="ECO:0007669"/>
    <property type="project" value="TreeGrafter"/>
</dbReference>
<evidence type="ECO:0000313" key="20">
    <source>
        <dbReference type="EMBL" id="ADD82902.1"/>
    </source>
</evidence>
<dbReference type="GO" id="GO:0045944">
    <property type="term" value="P:positive regulation of transcription by RNA polymerase II"/>
    <property type="evidence" value="ECO:0007669"/>
    <property type="project" value="TreeGrafter"/>
</dbReference>
<sequence length="546" mass="60652">MSGSAPQVTLLQARSQVKAYTTMTGGPPFNGAIPNMMVNSPSGQSMSPVSPHFFGLQPSPPSSVLSPSLPNQPIYVDTSSPSSQFQASSPLTTEIKSEPPSSYSPPSNSLGFTQGNLSSVGSPSSQQSSFLVKSESPSSQDYPRMQENERKKKGQVPRPQEEFCTVCGDRASGYHYNALACEGCKGFFRRSITKNSTYSCKYGDGCEIDMYMRRKCQACRFKKCYTVGMRAECVVPESQCQKKRAIKRAQKAAQKGDASSTTAITNANGVGGVSGVSLNGSHTPNFAGLGLGLTLGARSTLSQRHLKPEEEELINRIVYYQDEYENPSEDDLNRVYHVPLQYANDSNGIESESDRLFQHITEMTILTVQLIVEFSKHLPGFQTLCREDQVNLLKGCSSEVMMLRGARRYDPQRDSIIYANNYPFSKDNYVKAGLSNDSLFRFCRSMCKMKVDNAEYALITAIVIFSERHNVKEPNRVEKIQEIYVEALQSYVMAKQKKEPMVTFAKLLSVLTELRSLGNSNAKTCFNLRMINRQLPAFLAEIWDIK</sequence>
<keyword evidence="10 16" id="KW-0675">Receptor</keyword>
<proteinExistence type="evidence at transcript level"/>
<dbReference type="GO" id="GO:0035100">
    <property type="term" value="F:ecdysone binding"/>
    <property type="evidence" value="ECO:0007669"/>
    <property type="project" value="InterPro"/>
</dbReference>
<dbReference type="PROSITE" id="PS51030">
    <property type="entry name" value="NUCLEAR_REC_DBD_2"/>
    <property type="match status" value="1"/>
</dbReference>
<dbReference type="GO" id="GO:0004879">
    <property type="term" value="F:nuclear receptor activity"/>
    <property type="evidence" value="ECO:0007669"/>
    <property type="project" value="InterPro"/>
</dbReference>
<feature type="compositionally biased region" description="Low complexity" evidence="17">
    <location>
        <begin position="79"/>
        <end position="90"/>
    </location>
</feature>
<evidence type="ECO:0000256" key="14">
    <source>
        <dbReference type="ARBA" id="ARBA00033003"/>
    </source>
</evidence>
<dbReference type="SMART" id="SM00430">
    <property type="entry name" value="HOLI"/>
    <property type="match status" value="1"/>
</dbReference>
<organism evidence="20">
    <name type="scientific">Tigriopus japonicus</name>
    <name type="common">Copepod</name>
    <dbReference type="NCBI Taxonomy" id="158387"/>
    <lineage>
        <taxon>Eukaryota</taxon>
        <taxon>Metazoa</taxon>
        <taxon>Ecdysozoa</taxon>
        <taxon>Arthropoda</taxon>
        <taxon>Crustacea</taxon>
        <taxon>Multicrustacea</taxon>
        <taxon>Hexanauplia</taxon>
        <taxon>Copepoda</taxon>
        <taxon>Harpacticoida</taxon>
        <taxon>Harpacticidae</taxon>
        <taxon>Tigriopus</taxon>
    </lineage>
</organism>
<dbReference type="InterPro" id="IPR041889">
    <property type="entry name" value="NR_LBD_EcR"/>
</dbReference>
<comment type="similarity">
    <text evidence="2">Belongs to the nuclear hormone receptor family. NR1 subfamily.</text>
</comment>
<evidence type="ECO:0000256" key="7">
    <source>
        <dbReference type="ARBA" id="ARBA00023015"/>
    </source>
</evidence>
<dbReference type="PRINTS" id="PR00398">
    <property type="entry name" value="STRDHORMONER"/>
</dbReference>
<dbReference type="GO" id="GO:0035076">
    <property type="term" value="P:ecdysone receptor signaling pathway"/>
    <property type="evidence" value="ECO:0007669"/>
    <property type="project" value="InterPro"/>
</dbReference>
<protein>
    <recommendedName>
        <fullName evidence="3">Ecdysone receptor</fullName>
    </recommendedName>
    <alternativeName>
        <fullName evidence="12">20-hydroxy-ecdysone receptor</fullName>
    </alternativeName>
    <alternativeName>
        <fullName evidence="13">EcRH</fullName>
    </alternativeName>
    <alternativeName>
        <fullName evidence="14">Ecdysteroid receptor</fullName>
    </alternativeName>
    <alternativeName>
        <fullName evidence="15">Nuclear receptor subfamily 1 group H member 1</fullName>
    </alternativeName>
</protein>
<dbReference type="SUPFAM" id="SSF57716">
    <property type="entry name" value="Glucocorticoid receptor-like (DNA-binding domain)"/>
    <property type="match status" value="1"/>
</dbReference>
<evidence type="ECO:0000256" key="13">
    <source>
        <dbReference type="ARBA" id="ARBA00030794"/>
    </source>
</evidence>
<evidence type="ECO:0000256" key="4">
    <source>
        <dbReference type="ARBA" id="ARBA00022723"/>
    </source>
</evidence>
<comment type="subcellular location">
    <subcellularLocation>
        <location evidence="1 16">Nucleus</location>
    </subcellularLocation>
</comment>
<dbReference type="InterPro" id="IPR035500">
    <property type="entry name" value="NHR-like_dom_sf"/>
</dbReference>
<dbReference type="CDD" id="cd07161">
    <property type="entry name" value="NR_DBD_EcR"/>
    <property type="match status" value="1"/>
</dbReference>
<accession>D4N3A3</accession>
<dbReference type="SMART" id="SM00399">
    <property type="entry name" value="ZnF_C4"/>
    <property type="match status" value="1"/>
</dbReference>
<feature type="compositionally biased region" description="Low complexity" evidence="17">
    <location>
        <begin position="98"/>
        <end position="109"/>
    </location>
</feature>
<dbReference type="GO" id="GO:0090575">
    <property type="term" value="C:RNA polymerase II transcription regulator complex"/>
    <property type="evidence" value="ECO:0007669"/>
    <property type="project" value="TreeGrafter"/>
</dbReference>
<dbReference type="FunFam" id="1.10.565.10:FF:000030">
    <property type="entry name" value="Ecdysone receptor (Isoform A)"/>
    <property type="match status" value="1"/>
</dbReference>
<keyword evidence="9 16" id="KW-0804">Transcription</keyword>
<feature type="region of interest" description="Disordered" evidence="17">
    <location>
        <begin position="28"/>
        <end position="156"/>
    </location>
</feature>
<reference evidence="20" key="1">
    <citation type="submission" date="2009-07" db="EMBL/GenBank/DDBJ databases">
        <authorList>
            <person name="Lee J.-S."/>
        </authorList>
    </citation>
    <scope>NUCLEOTIDE SEQUENCE</scope>
</reference>
<dbReference type="GO" id="GO:0008270">
    <property type="term" value="F:zinc ion binding"/>
    <property type="evidence" value="ECO:0007669"/>
    <property type="project" value="UniProtKB-KW"/>
</dbReference>
<dbReference type="InterPro" id="IPR000536">
    <property type="entry name" value="Nucl_hrmn_rcpt_lig-bd"/>
</dbReference>
<keyword evidence="7 16" id="KW-0805">Transcription regulation</keyword>
<reference evidence="20" key="2">
    <citation type="journal article" date="2010" name="Comp. Biochem. Physiol. C Toxicol. Pharmacol.">
        <title>Cloning and expression of ecdysone receptor (EcR) from the intertidal copepod, Tigriopus japonicus.</title>
        <authorList>
            <person name="Hwang D.S."/>
            <person name="Lee J.S."/>
            <person name="Lee K.W."/>
            <person name="Rhee J.S."/>
            <person name="Han J."/>
            <person name="Lee J."/>
            <person name="Park G.S."/>
            <person name="Lee Y.M."/>
            <person name="Lee J.S."/>
        </authorList>
    </citation>
    <scope>NUCLEOTIDE SEQUENCE</scope>
</reference>
<dbReference type="PROSITE" id="PS51843">
    <property type="entry name" value="NR_LBD"/>
    <property type="match status" value="1"/>
</dbReference>
<evidence type="ECO:0000256" key="12">
    <source>
        <dbReference type="ARBA" id="ARBA00029963"/>
    </source>
</evidence>
<dbReference type="InterPro" id="IPR050234">
    <property type="entry name" value="Nuclear_hormone_rcpt_NR1"/>
</dbReference>
<dbReference type="GO" id="GO:0000978">
    <property type="term" value="F:RNA polymerase II cis-regulatory region sequence-specific DNA binding"/>
    <property type="evidence" value="ECO:0007669"/>
    <property type="project" value="TreeGrafter"/>
</dbReference>
<dbReference type="InterPro" id="IPR003069">
    <property type="entry name" value="Ecdystd_rcpt"/>
</dbReference>
<evidence type="ECO:0000256" key="8">
    <source>
        <dbReference type="ARBA" id="ARBA00023125"/>
    </source>
</evidence>
<evidence type="ECO:0000259" key="18">
    <source>
        <dbReference type="PROSITE" id="PS51030"/>
    </source>
</evidence>
<feature type="domain" description="NR LBD" evidence="19">
    <location>
        <begin position="309"/>
        <end position="546"/>
    </location>
</feature>
<dbReference type="Pfam" id="PF00104">
    <property type="entry name" value="Hormone_recep"/>
    <property type="match status" value="1"/>
</dbReference>
<feature type="compositionally biased region" description="Polar residues" evidence="17">
    <location>
        <begin position="37"/>
        <end position="48"/>
    </location>
</feature>
<dbReference type="Gene3D" id="1.10.565.10">
    <property type="entry name" value="Retinoid X Receptor"/>
    <property type="match status" value="1"/>
</dbReference>
<dbReference type="PRINTS" id="PR00047">
    <property type="entry name" value="STROIDFINGER"/>
</dbReference>
<evidence type="ECO:0000256" key="1">
    <source>
        <dbReference type="ARBA" id="ARBA00004123"/>
    </source>
</evidence>
<dbReference type="PROSITE" id="PS00031">
    <property type="entry name" value="NUCLEAR_REC_DBD_1"/>
    <property type="match status" value="1"/>
</dbReference>
<evidence type="ECO:0000256" key="17">
    <source>
        <dbReference type="SAM" id="MobiDB-lite"/>
    </source>
</evidence>
<dbReference type="Pfam" id="PF00105">
    <property type="entry name" value="zf-C4"/>
    <property type="match status" value="1"/>
</dbReference>
<keyword evidence="5 16" id="KW-0863">Zinc-finger</keyword>
<evidence type="ECO:0000256" key="9">
    <source>
        <dbReference type="ARBA" id="ARBA00023163"/>
    </source>
</evidence>
<evidence type="ECO:0000256" key="11">
    <source>
        <dbReference type="ARBA" id="ARBA00023242"/>
    </source>
</evidence>